<dbReference type="Proteomes" id="UP000546007">
    <property type="component" value="Unassembled WGS sequence"/>
</dbReference>
<dbReference type="AlphaFoldDB" id="A0A7W6MXV6"/>
<comment type="caution">
    <text evidence="1">The sequence shown here is derived from an EMBL/GenBank/DDBJ whole genome shotgun (WGS) entry which is preliminary data.</text>
</comment>
<dbReference type="PROSITE" id="PS51257">
    <property type="entry name" value="PROKAR_LIPOPROTEIN"/>
    <property type="match status" value="1"/>
</dbReference>
<name>A0A7W6MXV6_9BACT</name>
<accession>A0A7W6MXV6</accession>
<sequence>MKTIYGILVLVGWLVIGSACHESSLTPEFTYNGPIPAIVDGTSEAQKICYDLYQKYDHHVYYTLSGDEALRTNVGITQTNMIEYNTPEALPLEAADEVTAGSFLKLLRTFYNALPAEIVKTTVIKRQVLIKKNLWYDNLGEYVGYYGLMLPTPNLSIGYIDEAQQGIVYWGEMDDDLGPQPELWKYSIASSFFRTRTSTYFTLDMPSPDAFIQVSKGKYFNEMSYEEQDEAMMDMVDWETEEWNMDYLRSLGFVDPYAFFMLSSKYSPNEDMASYATWIVCTPLEERQDILDTYPLVQERYNLTLEYYKNYLKIDLEEFSKFWVNVTVE</sequence>
<dbReference type="EMBL" id="JACIES010000002">
    <property type="protein sequence ID" value="MBB4025177.1"/>
    <property type="molecule type" value="Genomic_DNA"/>
</dbReference>
<reference evidence="1 2" key="1">
    <citation type="submission" date="2020-08" db="EMBL/GenBank/DDBJ databases">
        <title>Genomic Encyclopedia of Type Strains, Phase IV (KMG-IV): sequencing the most valuable type-strain genomes for metagenomic binning, comparative biology and taxonomic classification.</title>
        <authorList>
            <person name="Goeker M."/>
        </authorList>
    </citation>
    <scope>NUCLEOTIDE SEQUENCE [LARGE SCALE GENOMIC DNA]</scope>
    <source>
        <strain evidence="1 2">DSM 105721</strain>
    </source>
</reference>
<evidence type="ECO:0000313" key="2">
    <source>
        <dbReference type="Proteomes" id="UP000546007"/>
    </source>
</evidence>
<dbReference type="OrthoDB" id="1098781at2"/>
<evidence type="ECO:0000313" key="1">
    <source>
        <dbReference type="EMBL" id="MBB4025177.1"/>
    </source>
</evidence>
<dbReference type="RefSeq" id="WP_124316152.1">
    <property type="nucleotide sequence ID" value="NZ_AP028155.1"/>
</dbReference>
<dbReference type="GeneID" id="93099602"/>
<keyword evidence="2" id="KW-1185">Reference proteome</keyword>
<gene>
    <name evidence="1" type="ORF">GGR14_000949</name>
</gene>
<protein>
    <submittedName>
        <fullName evidence="1">Uncharacterized protein</fullName>
    </submittedName>
</protein>
<proteinExistence type="predicted"/>
<organism evidence="1 2">
    <name type="scientific">Butyricimonas faecihominis</name>
    <dbReference type="NCBI Taxonomy" id="1472416"/>
    <lineage>
        <taxon>Bacteria</taxon>
        <taxon>Pseudomonadati</taxon>
        <taxon>Bacteroidota</taxon>
        <taxon>Bacteroidia</taxon>
        <taxon>Bacteroidales</taxon>
        <taxon>Odoribacteraceae</taxon>
        <taxon>Butyricimonas</taxon>
    </lineage>
</organism>
<dbReference type="Gene3D" id="3.40.390.70">
    <property type="match status" value="1"/>
</dbReference>